<comment type="similarity">
    <text evidence="1">Belongs to the AHA1 family.</text>
</comment>
<name>A0A2A9EJH0_9MICO</name>
<evidence type="ECO:0000313" key="4">
    <source>
        <dbReference type="Proteomes" id="UP000222106"/>
    </source>
</evidence>
<accession>A0A2A9EJH0</accession>
<dbReference type="InterPro" id="IPR023393">
    <property type="entry name" value="START-like_dom_sf"/>
</dbReference>
<comment type="caution">
    <text evidence="3">The sequence shown here is derived from an EMBL/GenBank/DDBJ whole genome shotgun (WGS) entry which is preliminary data.</text>
</comment>
<evidence type="ECO:0000256" key="1">
    <source>
        <dbReference type="ARBA" id="ARBA00006817"/>
    </source>
</evidence>
<proteinExistence type="inferred from homology"/>
<dbReference type="EMBL" id="PDJI01000004">
    <property type="protein sequence ID" value="PFG38390.1"/>
    <property type="molecule type" value="Genomic_DNA"/>
</dbReference>
<sequence>MTGTDRPMSPLAVLVPDRGTVRAVVERSYRAGREEMWTALTRPERLCGWLGVLTGEMAPGGTYRLAFGDGDDEVVTGTVLTCEPPARLVVTWVLPDGHETEVEVALEEDADGTTLRLEHRGLPGESAHGYAAGWHVHLDDLRSMLAGAEPAGTWAERFAELLPAYRNASTSSGTASRSTS</sequence>
<evidence type="ECO:0000259" key="2">
    <source>
        <dbReference type="Pfam" id="PF08327"/>
    </source>
</evidence>
<dbReference type="RefSeq" id="WP_098482670.1">
    <property type="nucleotide sequence ID" value="NZ_PDJI01000004.1"/>
</dbReference>
<dbReference type="SUPFAM" id="SSF55961">
    <property type="entry name" value="Bet v1-like"/>
    <property type="match status" value="1"/>
</dbReference>
<dbReference type="CDD" id="cd08899">
    <property type="entry name" value="SRPBCC_CalC_Aha1-like_6"/>
    <property type="match status" value="1"/>
</dbReference>
<keyword evidence="4" id="KW-1185">Reference proteome</keyword>
<dbReference type="Gene3D" id="3.30.530.20">
    <property type="match status" value="1"/>
</dbReference>
<protein>
    <submittedName>
        <fullName evidence="3">Uncharacterized protein YndB with AHSA1/START domain</fullName>
    </submittedName>
</protein>
<gene>
    <name evidence="3" type="ORF">ATJ97_0867</name>
</gene>
<dbReference type="AlphaFoldDB" id="A0A2A9EJH0"/>
<dbReference type="OrthoDB" id="8117292at2"/>
<dbReference type="InterPro" id="IPR013538">
    <property type="entry name" value="ASHA1/2-like_C"/>
</dbReference>
<feature type="domain" description="Activator of Hsp90 ATPase homologue 1/2-like C-terminal" evidence="2">
    <location>
        <begin position="31"/>
        <end position="145"/>
    </location>
</feature>
<dbReference type="Pfam" id="PF08327">
    <property type="entry name" value="AHSA1"/>
    <property type="match status" value="1"/>
</dbReference>
<organism evidence="3 4">
    <name type="scientific">Georgenia soli</name>
    <dbReference type="NCBI Taxonomy" id="638953"/>
    <lineage>
        <taxon>Bacteria</taxon>
        <taxon>Bacillati</taxon>
        <taxon>Actinomycetota</taxon>
        <taxon>Actinomycetes</taxon>
        <taxon>Micrococcales</taxon>
        <taxon>Bogoriellaceae</taxon>
        <taxon>Georgenia</taxon>
    </lineage>
</organism>
<evidence type="ECO:0000313" key="3">
    <source>
        <dbReference type="EMBL" id="PFG38390.1"/>
    </source>
</evidence>
<reference evidence="3 4" key="1">
    <citation type="submission" date="2017-10" db="EMBL/GenBank/DDBJ databases">
        <title>Sequencing the genomes of 1000 actinobacteria strains.</title>
        <authorList>
            <person name="Klenk H.-P."/>
        </authorList>
    </citation>
    <scope>NUCLEOTIDE SEQUENCE [LARGE SCALE GENOMIC DNA]</scope>
    <source>
        <strain evidence="3 4">DSM 21838</strain>
    </source>
</reference>
<dbReference type="Proteomes" id="UP000222106">
    <property type="component" value="Unassembled WGS sequence"/>
</dbReference>